<sequence>IIDKLKKKSNVEFVKEPESTPANNADHLRSLLKKFD</sequence>
<evidence type="ECO:0000313" key="1">
    <source>
        <dbReference type="EMBL" id="SVD27865.1"/>
    </source>
</evidence>
<gene>
    <name evidence="1" type="ORF">METZ01_LOCUS380719</name>
</gene>
<reference evidence="1" key="1">
    <citation type="submission" date="2018-05" db="EMBL/GenBank/DDBJ databases">
        <authorList>
            <person name="Lanie J.A."/>
            <person name="Ng W.-L."/>
            <person name="Kazmierczak K.M."/>
            <person name="Andrzejewski T.M."/>
            <person name="Davidsen T.M."/>
            <person name="Wayne K.J."/>
            <person name="Tettelin H."/>
            <person name="Glass J.I."/>
            <person name="Rusch D."/>
            <person name="Podicherti R."/>
            <person name="Tsui H.-C.T."/>
            <person name="Winkler M.E."/>
        </authorList>
    </citation>
    <scope>NUCLEOTIDE SEQUENCE</scope>
</reference>
<proteinExistence type="predicted"/>
<accession>A0A382U1S5</accession>
<organism evidence="1">
    <name type="scientific">marine metagenome</name>
    <dbReference type="NCBI Taxonomy" id="408172"/>
    <lineage>
        <taxon>unclassified sequences</taxon>
        <taxon>metagenomes</taxon>
        <taxon>ecological metagenomes</taxon>
    </lineage>
</organism>
<feature type="non-terminal residue" evidence="1">
    <location>
        <position position="1"/>
    </location>
</feature>
<dbReference type="AlphaFoldDB" id="A0A382U1S5"/>
<protein>
    <submittedName>
        <fullName evidence="1">Uncharacterized protein</fullName>
    </submittedName>
</protein>
<dbReference type="EMBL" id="UINC01140614">
    <property type="protein sequence ID" value="SVD27865.1"/>
    <property type="molecule type" value="Genomic_DNA"/>
</dbReference>
<name>A0A382U1S5_9ZZZZ</name>